<proteinExistence type="predicted"/>
<evidence type="ECO:0000313" key="1">
    <source>
        <dbReference type="EMBL" id="CAB4143731.1"/>
    </source>
</evidence>
<reference evidence="1" key="1">
    <citation type="submission" date="2020-04" db="EMBL/GenBank/DDBJ databases">
        <authorList>
            <person name="Chiriac C."/>
            <person name="Salcher M."/>
            <person name="Ghai R."/>
            <person name="Kavagutti S V."/>
        </authorList>
    </citation>
    <scope>NUCLEOTIDE SEQUENCE</scope>
</reference>
<dbReference type="EMBL" id="LR796421">
    <property type="protein sequence ID" value="CAB4143731.1"/>
    <property type="molecule type" value="Genomic_DNA"/>
</dbReference>
<name>A0A6J5MC45_9CAUD</name>
<protein>
    <submittedName>
        <fullName evidence="1">Uncharacterized protein</fullName>
    </submittedName>
</protein>
<accession>A0A6J5MC45</accession>
<gene>
    <name evidence="1" type="ORF">UFOVP450_210</name>
</gene>
<organism evidence="1">
    <name type="scientific">uncultured Caudovirales phage</name>
    <dbReference type="NCBI Taxonomy" id="2100421"/>
    <lineage>
        <taxon>Viruses</taxon>
        <taxon>Duplodnaviria</taxon>
        <taxon>Heunggongvirae</taxon>
        <taxon>Uroviricota</taxon>
        <taxon>Caudoviricetes</taxon>
        <taxon>Peduoviridae</taxon>
        <taxon>Maltschvirus</taxon>
        <taxon>Maltschvirus maltsch</taxon>
    </lineage>
</organism>
<sequence length="698" mass="75802">MAISNNSLFKEKAIPSAVRTELETRALKVWNPMNGQAKTWIHVMSLAEGAPFPISTFDSYGMAYDNYNRPRRLIQSLKVAAKGEYGTTRSATIELLFFSDEELNYFAASYLIPDMSVRVQWGWSVSATGEQKEQPITGAMYDNDALARMQGITETSPSYEGFQGRVVSWNITLDPKDNAWQVNLELVGAANSVTETAVSATSENCKCKKKVTGQTADGENETAEVNEESSALQAALLELYDDPDKITAVKSGAQGYNGEFIAETIRYPGFSRDETGKEDSDGFMFIDADLDAEETYISWGTVESLLSYFSAQQLTTEGPAGFKVDSRGLVFKVPTTDKGRWFSADPRVCILPGGGLVFEEPTEWTDGLVIGATTAVGAVFGLGFGAAAGYAAGQALVSDAGYGKSSGNCFQSDNEIRLTDIRVSTIHVLKRLKEFEQNKDTVMTAFKTLLSDINKACGSPWELELIDVSTQTGASAGGVTHLAIIDANAPELAEAPFVFKATPEGGGFCREIKLELKMTDAMKTQALYGANGSSDIPATGNTPCSSRFMQYTKDLKRNTGKVPAPSSADNVLTLFCQAMEICNPSNETEHPMDKLKKEAVGVNIDGARAYLEEERRKGEMKALEGEGISAYCATAALPMNFSATLTGIGGFKWGQTVSCDRLPADMQRLTKYQVTTVEHSVTPDDWTTTINTVARRRF</sequence>